<feature type="domain" description="Phosphoadenosine phosphosulphate reductase" evidence="1">
    <location>
        <begin position="5"/>
        <end position="71"/>
    </location>
</feature>
<evidence type="ECO:0000259" key="1">
    <source>
        <dbReference type="Pfam" id="PF01507"/>
    </source>
</evidence>
<sequence length="292" mass="33827">MCITHVVSFSGGRTSAYLVHLMEEQRKAGNNVCYIFMDTGCEHPLTYRFIREVVKFWDIPLTVLQVDINPELGQPNGYTEWEPKDIQTRMPVLKPFMDMVKKYGTPYIGGAFCTDRLKLIPFTKYCDNHFGRGNYITWLGIRADEPRRLKPKSGVRYLAELSDFDKSDVIRWWRKQPFDLQIPEHLGNCVFCIKKSTQKLGLACKDEPGLMRVFNELVTGKHVRDGHRRTGKDIMYRGHLTLDGIARMSANSDYRNLYQAMVQDRRFDTGSCSESCEIWGDQLELEFEEVGV</sequence>
<dbReference type="GO" id="GO:0003824">
    <property type="term" value="F:catalytic activity"/>
    <property type="evidence" value="ECO:0007669"/>
    <property type="project" value="InterPro"/>
</dbReference>
<accession>A0A0B1JEY5</accession>
<dbReference type="PATRIC" id="fig|562.11293.peg.5394"/>
<evidence type="ECO:0000313" key="3">
    <source>
        <dbReference type="EMBL" id="KNF58315.1"/>
    </source>
</evidence>
<reference evidence="3 4" key="1">
    <citation type="submission" date="2015-07" db="EMBL/GenBank/DDBJ databases">
        <title>Genome sequences of 64 non-O157:H7 Shiga toxin-producing Escherichia coli strains.</title>
        <authorList>
            <person name="Gonzalez-Escalona N."/>
            <person name="Toro M."/>
            <person name="Timme R."/>
            <person name="Payne J."/>
        </authorList>
    </citation>
    <scope>NUCLEOTIDE SEQUENCE [LARGE SCALE GENOMIC DNA]</scope>
    <source>
        <strain evidence="3 4">CFSAN026843</strain>
    </source>
</reference>
<dbReference type="Proteomes" id="UP000303027">
    <property type="component" value="Unassembled WGS sequence"/>
</dbReference>
<dbReference type="EMBL" id="LGZN01000142">
    <property type="protein sequence ID" value="KNF58315.1"/>
    <property type="molecule type" value="Genomic_DNA"/>
</dbReference>
<dbReference type="Gene3D" id="3.40.50.620">
    <property type="entry name" value="HUPs"/>
    <property type="match status" value="1"/>
</dbReference>
<dbReference type="RefSeq" id="WP_040091320.1">
    <property type="nucleotide sequence ID" value="NZ_BFKI01000116.1"/>
</dbReference>
<dbReference type="InterPro" id="IPR002500">
    <property type="entry name" value="PAPS_reduct_dom"/>
</dbReference>
<dbReference type="Proteomes" id="UP000037564">
    <property type="component" value="Unassembled WGS sequence"/>
</dbReference>
<reference evidence="2 5" key="2">
    <citation type="submission" date="2018-04" db="EMBL/GenBank/DDBJ databases">
        <title>Large scale genomics of bovine and human commensal E. coli to reveal the emerging process of EHEC.</title>
        <authorList>
            <person name="Arimizu Y."/>
            <person name="Ogura Y."/>
        </authorList>
    </citation>
    <scope>NUCLEOTIDE SEQUENCE [LARGE SCALE GENOMIC DNA]</scope>
    <source>
        <strain evidence="2 5">KK-P061</strain>
    </source>
</reference>
<dbReference type="InterPro" id="IPR014729">
    <property type="entry name" value="Rossmann-like_a/b/a_fold"/>
</dbReference>
<name>A0A0B1JEY5_ECOLX</name>
<evidence type="ECO:0000313" key="4">
    <source>
        <dbReference type="Proteomes" id="UP000037564"/>
    </source>
</evidence>
<evidence type="ECO:0000313" key="5">
    <source>
        <dbReference type="Proteomes" id="UP000303027"/>
    </source>
</evidence>
<protein>
    <recommendedName>
        <fullName evidence="1">Phosphoadenosine phosphosulphate reductase domain-containing protein</fullName>
    </recommendedName>
</protein>
<dbReference type="Pfam" id="PF01507">
    <property type="entry name" value="PAPS_reduct"/>
    <property type="match status" value="1"/>
</dbReference>
<dbReference type="SUPFAM" id="SSF52402">
    <property type="entry name" value="Adenine nucleotide alpha hydrolases-like"/>
    <property type="match status" value="1"/>
</dbReference>
<comment type="caution">
    <text evidence="3">The sequence shown here is derived from an EMBL/GenBank/DDBJ whole genome shotgun (WGS) entry which is preliminary data.</text>
</comment>
<organism evidence="3 4">
    <name type="scientific">Escherichia coli</name>
    <dbReference type="NCBI Taxonomy" id="562"/>
    <lineage>
        <taxon>Bacteria</taxon>
        <taxon>Pseudomonadati</taxon>
        <taxon>Pseudomonadota</taxon>
        <taxon>Gammaproteobacteria</taxon>
        <taxon>Enterobacterales</taxon>
        <taxon>Enterobacteriaceae</taxon>
        <taxon>Escherichia</taxon>
    </lineage>
</organism>
<evidence type="ECO:0000313" key="2">
    <source>
        <dbReference type="EMBL" id="GDH47072.1"/>
    </source>
</evidence>
<proteinExistence type="predicted"/>
<gene>
    <name evidence="2" type="ORF">BvCmsKKP061_02919</name>
    <name evidence="3" type="ORF">WR15_27875</name>
</gene>
<dbReference type="AlphaFoldDB" id="A0A0B1JEY5"/>
<dbReference type="EMBL" id="BFXY01000081">
    <property type="protein sequence ID" value="GDH47072.1"/>
    <property type="molecule type" value="Genomic_DNA"/>
</dbReference>